<dbReference type="PANTHER" id="PTHR31672:SF2">
    <property type="entry name" value="F-BOX DOMAIN-CONTAINING PROTEIN"/>
    <property type="match status" value="1"/>
</dbReference>
<dbReference type="PANTHER" id="PTHR31672">
    <property type="entry name" value="BNACNNG10540D PROTEIN"/>
    <property type="match status" value="1"/>
</dbReference>
<feature type="domain" description="F-box" evidence="1">
    <location>
        <begin position="79"/>
        <end position="124"/>
    </location>
</feature>
<sequence length="454" mass="51117">MPWPTCEIVCCKIRKFSGRQTPVLFGSGEEAGQAGERVLVYRGFTVKMDPLSLIACLPHSSHHFDGSEEELNSCSSMEEKIWRKLPQELLERILASLPLPSLLRLCTVCKCWNSLFMSPKFLELRTDLFCSQKPCYLMSAFVVQKTVGFAFFNPVFKIWHQMLMPGSLWAEGQHNNSHHQPALVASDSGLLLLGFGEPQVPYVYDSYVVCNPVTGAVKKVPPVQSVGLRSCIGFLANSSAKTFKIITAWNVTGTMDLTTEIYDSATGNRIETANEFSPVVAPTDCHQSGVFCNGFMYVISREPMMLVGLDIEKYSWSEIVRVPDFIMRPHLIERFGCLMVVGGVDNIFSHSRSPNPQSIGIWKLNPVQREWIEVERLPKALCQELQKWINFVEFQCLGQHDILYLSSKGGRDVLAYSLSNKSWHWLPDAPMTAVHPGNPWWMPVPFEPSMSAEV</sequence>
<name>A0ABP0U534_9BRYO</name>
<protein>
    <recommendedName>
        <fullName evidence="1">F-box domain-containing protein</fullName>
    </recommendedName>
</protein>
<dbReference type="EMBL" id="OZ019911">
    <property type="protein sequence ID" value="CAK9212855.1"/>
    <property type="molecule type" value="Genomic_DNA"/>
</dbReference>
<dbReference type="Gene3D" id="2.120.10.80">
    <property type="entry name" value="Kelch-type beta propeller"/>
    <property type="match status" value="1"/>
</dbReference>
<accession>A0ABP0U534</accession>
<reference evidence="2" key="1">
    <citation type="submission" date="2024-02" db="EMBL/GenBank/DDBJ databases">
        <authorList>
            <consortium name="ELIXIR-Norway"/>
            <consortium name="Elixir Norway"/>
        </authorList>
    </citation>
    <scope>NUCLEOTIDE SEQUENCE</scope>
</reference>
<evidence type="ECO:0000313" key="3">
    <source>
        <dbReference type="Proteomes" id="UP001497512"/>
    </source>
</evidence>
<proteinExistence type="predicted"/>
<dbReference type="PROSITE" id="PS50181">
    <property type="entry name" value="FBOX"/>
    <property type="match status" value="1"/>
</dbReference>
<dbReference type="SUPFAM" id="SSF81383">
    <property type="entry name" value="F-box domain"/>
    <property type="match status" value="1"/>
</dbReference>
<dbReference type="InterPro" id="IPR006527">
    <property type="entry name" value="F-box-assoc_dom_typ1"/>
</dbReference>
<dbReference type="Proteomes" id="UP001497512">
    <property type="component" value="Chromosome 19"/>
</dbReference>
<keyword evidence="3" id="KW-1185">Reference proteome</keyword>
<evidence type="ECO:0000259" key="1">
    <source>
        <dbReference type="PROSITE" id="PS50181"/>
    </source>
</evidence>
<dbReference type="Pfam" id="PF00646">
    <property type="entry name" value="F-box"/>
    <property type="match status" value="1"/>
</dbReference>
<dbReference type="Gene3D" id="1.20.1280.50">
    <property type="match status" value="1"/>
</dbReference>
<dbReference type="SUPFAM" id="SSF117281">
    <property type="entry name" value="Kelch motif"/>
    <property type="match status" value="1"/>
</dbReference>
<dbReference type="Pfam" id="PF07734">
    <property type="entry name" value="FBA_1"/>
    <property type="match status" value="1"/>
</dbReference>
<organism evidence="2 3">
    <name type="scientific">Sphagnum troendelagicum</name>
    <dbReference type="NCBI Taxonomy" id="128251"/>
    <lineage>
        <taxon>Eukaryota</taxon>
        <taxon>Viridiplantae</taxon>
        <taxon>Streptophyta</taxon>
        <taxon>Embryophyta</taxon>
        <taxon>Bryophyta</taxon>
        <taxon>Sphagnophytina</taxon>
        <taxon>Sphagnopsida</taxon>
        <taxon>Sphagnales</taxon>
        <taxon>Sphagnaceae</taxon>
        <taxon>Sphagnum</taxon>
    </lineage>
</organism>
<dbReference type="InterPro" id="IPR015915">
    <property type="entry name" value="Kelch-typ_b-propeller"/>
</dbReference>
<dbReference type="InterPro" id="IPR036047">
    <property type="entry name" value="F-box-like_dom_sf"/>
</dbReference>
<dbReference type="InterPro" id="IPR050796">
    <property type="entry name" value="SCF_F-box_component"/>
</dbReference>
<gene>
    <name evidence="2" type="ORF">CSSPTR1EN2_LOCUS11445</name>
</gene>
<evidence type="ECO:0000313" key="2">
    <source>
        <dbReference type="EMBL" id="CAK9212855.1"/>
    </source>
</evidence>
<dbReference type="InterPro" id="IPR001810">
    <property type="entry name" value="F-box_dom"/>
</dbReference>
<dbReference type="SMART" id="SM00256">
    <property type="entry name" value="FBOX"/>
    <property type="match status" value="1"/>
</dbReference>